<dbReference type="Gene3D" id="1.10.1660.10">
    <property type="match status" value="1"/>
</dbReference>
<protein>
    <submittedName>
        <fullName evidence="1">Chaperone modulatory protein CbpM</fullName>
    </submittedName>
</protein>
<name>A0A315Z7I2_SEDFL</name>
<dbReference type="EMBL" id="QGDO01000007">
    <property type="protein sequence ID" value="PWJ38561.1"/>
    <property type="molecule type" value="Genomic_DNA"/>
</dbReference>
<gene>
    <name evidence="1" type="ORF">BC781_107151</name>
</gene>
<sequence>MKYEIVKIVEAQVENDENKLLTLLDLCKHSRLSETDVLEYINEGIIDFEPTSTKSMRFSYETSERIMKANRLKRDLELNFSGLSLALQLLDKIEDLENRLKRFRY</sequence>
<dbReference type="RefSeq" id="WP_109621742.1">
    <property type="nucleotide sequence ID" value="NZ_QGDO01000007.1"/>
</dbReference>
<organism evidence="1 2">
    <name type="scientific">Sediminitomix flava</name>
    <dbReference type="NCBI Taxonomy" id="379075"/>
    <lineage>
        <taxon>Bacteria</taxon>
        <taxon>Pseudomonadati</taxon>
        <taxon>Bacteroidota</taxon>
        <taxon>Cytophagia</taxon>
        <taxon>Cytophagales</taxon>
        <taxon>Flammeovirgaceae</taxon>
        <taxon>Sediminitomix</taxon>
    </lineage>
</organism>
<dbReference type="Proteomes" id="UP000245535">
    <property type="component" value="Unassembled WGS sequence"/>
</dbReference>
<dbReference type="Pfam" id="PF13591">
    <property type="entry name" value="MerR_2"/>
    <property type="match status" value="1"/>
</dbReference>
<accession>A0A315Z7I2</accession>
<proteinExistence type="predicted"/>
<keyword evidence="2" id="KW-1185">Reference proteome</keyword>
<evidence type="ECO:0000313" key="2">
    <source>
        <dbReference type="Proteomes" id="UP000245535"/>
    </source>
</evidence>
<dbReference type="OrthoDB" id="8562553at2"/>
<dbReference type="AlphaFoldDB" id="A0A315Z7I2"/>
<reference evidence="1 2" key="1">
    <citation type="submission" date="2018-03" db="EMBL/GenBank/DDBJ databases">
        <title>Genomic Encyclopedia of Archaeal and Bacterial Type Strains, Phase II (KMG-II): from individual species to whole genera.</title>
        <authorList>
            <person name="Goeker M."/>
        </authorList>
    </citation>
    <scope>NUCLEOTIDE SEQUENCE [LARGE SCALE GENOMIC DNA]</scope>
    <source>
        <strain evidence="1 2">DSM 28229</strain>
    </source>
</reference>
<comment type="caution">
    <text evidence="1">The sequence shown here is derived from an EMBL/GenBank/DDBJ whole genome shotgun (WGS) entry which is preliminary data.</text>
</comment>
<evidence type="ECO:0000313" key="1">
    <source>
        <dbReference type="EMBL" id="PWJ38561.1"/>
    </source>
</evidence>